<proteinExistence type="predicted"/>
<organism evidence="1 2">
    <name type="scientific">Trametes pubescens</name>
    <name type="common">White-rot fungus</name>
    <dbReference type="NCBI Taxonomy" id="154538"/>
    <lineage>
        <taxon>Eukaryota</taxon>
        <taxon>Fungi</taxon>
        <taxon>Dikarya</taxon>
        <taxon>Basidiomycota</taxon>
        <taxon>Agaricomycotina</taxon>
        <taxon>Agaricomycetes</taxon>
        <taxon>Polyporales</taxon>
        <taxon>Polyporaceae</taxon>
        <taxon>Trametes</taxon>
    </lineage>
</organism>
<evidence type="ECO:0000313" key="2">
    <source>
        <dbReference type="Proteomes" id="UP000184267"/>
    </source>
</evidence>
<sequence>MLTHIPIPLLPAPPSWFPGHMLQFQRMLPGLLNKTDVVLELRDARLPLTSINRNFEGACVPPFLCLGSFCEFCDAWWGRRGLVSGRVGWAAGVV</sequence>
<accession>A0A1M2W023</accession>
<evidence type="ECO:0000313" key="1">
    <source>
        <dbReference type="EMBL" id="OJT13136.1"/>
    </source>
</evidence>
<comment type="caution">
    <text evidence="1">The sequence shown here is derived from an EMBL/GenBank/DDBJ whole genome shotgun (WGS) entry which is preliminary data.</text>
</comment>
<dbReference type="STRING" id="154538.A0A1M2W023"/>
<dbReference type="InterPro" id="IPR027417">
    <property type="entry name" value="P-loop_NTPase"/>
</dbReference>
<name>A0A1M2W023_TRAPU</name>
<gene>
    <name evidence="1" type="ORF">TRAPUB_10291</name>
</gene>
<dbReference type="OrthoDB" id="269151at2759"/>
<reference evidence="1 2" key="1">
    <citation type="submission" date="2016-10" db="EMBL/GenBank/DDBJ databases">
        <title>Genome sequence of the basidiomycete white-rot fungus Trametes pubescens.</title>
        <authorList>
            <person name="Makela M.R."/>
            <person name="Granchi Z."/>
            <person name="Peng M."/>
            <person name="De Vries R.P."/>
            <person name="Grigoriev I."/>
            <person name="Riley R."/>
            <person name="Hilden K."/>
        </authorList>
    </citation>
    <scope>NUCLEOTIDE SEQUENCE [LARGE SCALE GENOMIC DNA]</scope>
    <source>
        <strain evidence="1 2">FBCC735</strain>
    </source>
</reference>
<dbReference type="AlphaFoldDB" id="A0A1M2W023"/>
<dbReference type="EMBL" id="MNAD01000423">
    <property type="protein sequence ID" value="OJT13136.1"/>
    <property type="molecule type" value="Genomic_DNA"/>
</dbReference>
<dbReference type="Proteomes" id="UP000184267">
    <property type="component" value="Unassembled WGS sequence"/>
</dbReference>
<dbReference type="Gene3D" id="3.40.50.300">
    <property type="entry name" value="P-loop containing nucleotide triphosphate hydrolases"/>
    <property type="match status" value="1"/>
</dbReference>
<keyword evidence="2" id="KW-1185">Reference proteome</keyword>
<protein>
    <submittedName>
        <fullName evidence="1">Uncharacterized protein</fullName>
    </submittedName>
</protein>